<keyword evidence="2" id="KW-1185">Reference proteome</keyword>
<dbReference type="Gene3D" id="3.30.530.20">
    <property type="match status" value="1"/>
</dbReference>
<sequence length="160" mass="18245">MPMIALETFIAAPREDCFAWSLSVDAHTSSMGRSRERAVAGVTQGQLRAGESVTWRATHFGIPWRMTSVITEYTPPHRFVDQQTSGPFARWWHEHRFEVCDGGTLMHDVIDFAAPLGVLGRVADRWIVKRYVTGLITDRNAWLKRELERPDRPRNRGAAL</sequence>
<dbReference type="EMBL" id="JAGFBF010000006">
    <property type="protein sequence ID" value="MBO2990943.1"/>
    <property type="molecule type" value="Genomic_DNA"/>
</dbReference>
<protein>
    <submittedName>
        <fullName evidence="1">SRPBCC family protein</fullName>
    </submittedName>
</protein>
<reference evidence="1" key="1">
    <citation type="submission" date="2021-03" db="EMBL/GenBank/DDBJ databases">
        <title>Leucobacter chromiisoli sp. nov., isolated from chromium-containing soil of chemical plant.</title>
        <authorList>
            <person name="Xu Z."/>
        </authorList>
    </citation>
    <scope>NUCLEOTIDE SEQUENCE</scope>
    <source>
        <strain evidence="1">K 70/01</strain>
    </source>
</reference>
<gene>
    <name evidence="1" type="ORF">J4H85_13145</name>
</gene>
<dbReference type="Proteomes" id="UP000668403">
    <property type="component" value="Unassembled WGS sequence"/>
</dbReference>
<organism evidence="1 2">
    <name type="scientific">Leucobacter tardus</name>
    <dbReference type="NCBI Taxonomy" id="501483"/>
    <lineage>
        <taxon>Bacteria</taxon>
        <taxon>Bacillati</taxon>
        <taxon>Actinomycetota</taxon>
        <taxon>Actinomycetes</taxon>
        <taxon>Micrococcales</taxon>
        <taxon>Microbacteriaceae</taxon>
        <taxon>Leucobacter</taxon>
    </lineage>
</organism>
<proteinExistence type="predicted"/>
<dbReference type="SUPFAM" id="SSF55961">
    <property type="entry name" value="Bet v1-like"/>
    <property type="match status" value="1"/>
</dbReference>
<dbReference type="InterPro" id="IPR023393">
    <property type="entry name" value="START-like_dom_sf"/>
</dbReference>
<name>A0A939TNV8_9MICO</name>
<evidence type="ECO:0000313" key="2">
    <source>
        <dbReference type="Proteomes" id="UP000668403"/>
    </source>
</evidence>
<dbReference type="Pfam" id="PF10604">
    <property type="entry name" value="Polyketide_cyc2"/>
    <property type="match status" value="1"/>
</dbReference>
<dbReference type="InterPro" id="IPR019587">
    <property type="entry name" value="Polyketide_cyclase/dehydratase"/>
</dbReference>
<accession>A0A939TNV8</accession>
<comment type="caution">
    <text evidence="1">The sequence shown here is derived from an EMBL/GenBank/DDBJ whole genome shotgun (WGS) entry which is preliminary data.</text>
</comment>
<evidence type="ECO:0000313" key="1">
    <source>
        <dbReference type="EMBL" id="MBO2990943.1"/>
    </source>
</evidence>
<dbReference type="CDD" id="cd07820">
    <property type="entry name" value="SRPBCC_3"/>
    <property type="match status" value="1"/>
</dbReference>
<dbReference type="AlphaFoldDB" id="A0A939TNV8"/>